<proteinExistence type="predicted"/>
<keyword evidence="3" id="KW-1185">Reference proteome</keyword>
<name>A0A2R5HG02_9LACT</name>
<gene>
    <name evidence="2" type="ORF">NtB2_00900</name>
</gene>
<comment type="caution">
    <text evidence="2">The sequence shown here is derived from an EMBL/GenBank/DDBJ whole genome shotgun (WGS) entry which is preliminary data.</text>
</comment>
<evidence type="ECO:0000256" key="1">
    <source>
        <dbReference type="SAM" id="MobiDB-lite"/>
    </source>
</evidence>
<dbReference type="EMBL" id="BFFO01000004">
    <property type="protein sequence ID" value="GBG96776.1"/>
    <property type="molecule type" value="Genomic_DNA"/>
</dbReference>
<evidence type="ECO:0000313" key="2">
    <source>
        <dbReference type="EMBL" id="GBG96776.1"/>
    </source>
</evidence>
<evidence type="ECO:0000313" key="3">
    <source>
        <dbReference type="Proteomes" id="UP000245021"/>
    </source>
</evidence>
<protein>
    <submittedName>
        <fullName evidence="2">Uncharacterized protein</fullName>
    </submittedName>
</protein>
<sequence length="48" mass="5286">MLSLEDKLPLSESEAELDPETELLNEVEAEIEADSETLAELEALLLSL</sequence>
<dbReference type="AlphaFoldDB" id="A0A2R5HG02"/>
<reference evidence="2 3" key="1">
    <citation type="journal article" date="2018" name="Genome Announc.">
        <title>Draft Genome Sequence of Lactococcus sp. Strain NtB2 (JCM 32569), Isolated from the Gut of the Higher Termite Nasutitermes takasagoensis.</title>
        <authorList>
            <person name="Noda S."/>
            <person name="Aihara C."/>
            <person name="Yuki M."/>
            <person name="Ohkuma M."/>
        </authorList>
    </citation>
    <scope>NUCLEOTIDE SEQUENCE [LARGE SCALE GENOMIC DNA]</scope>
    <source>
        <strain evidence="2 3">NtB2</strain>
    </source>
</reference>
<dbReference type="Proteomes" id="UP000245021">
    <property type="component" value="Unassembled WGS sequence"/>
</dbReference>
<organism evidence="2 3">
    <name type="scientific">Lactococcus termiticola</name>
    <dbReference type="NCBI Taxonomy" id="2169526"/>
    <lineage>
        <taxon>Bacteria</taxon>
        <taxon>Bacillati</taxon>
        <taxon>Bacillota</taxon>
        <taxon>Bacilli</taxon>
        <taxon>Lactobacillales</taxon>
        <taxon>Streptococcaceae</taxon>
        <taxon>Lactococcus</taxon>
    </lineage>
</organism>
<accession>A0A2R5HG02</accession>
<feature type="region of interest" description="Disordered" evidence="1">
    <location>
        <begin position="1"/>
        <end position="20"/>
    </location>
</feature>